<dbReference type="SUPFAM" id="SSF52540">
    <property type="entry name" value="P-loop containing nucleoside triphosphate hydrolases"/>
    <property type="match status" value="1"/>
</dbReference>
<dbReference type="AlphaFoldDB" id="A0A819AJF4"/>
<keyword evidence="3" id="KW-0813">Transport</keyword>
<sequence>MLCEQAYDLRVQYGVFCYDPNGDSESERKKFLETNVTEYIKQFDAFLSKNKSKFAVGDKPTVADFQLFDYIDASCSLEGGRALLDKYTNVKELLQRVRELPELKDYIPNAHAQLPISGKMSMLSSARSARNTSLSRKIFDRIQSNFSDVQSCLTSVTVLLADTYALSGNKLIASNIRTKLSQSSMKKAVGYSWTVISGKIFKFRAHDRSHPCSQEIYVELDRLQNELIEHGYKYDESWIIRPLENGETAQSILSGHSERLAIALNLIQRPTPTRIQIMPIRPPNPNPLLNASRYSRLFLQWVFPLISKCRKQGTLDVNDLYELLPDYEAAALTDKLEANWFAETKRNPNKPSLIRATLCTLRWKPFLIGLILIPSEFFDIIQPLLLTFLMKFFEPCSTMPAWHAWLLAMSTIFTAFCSSVIVNYGIYLNNNLALQMRVAYSGLIFRKLLRLSSHAFNSISSGEITNLLSNDATQIQITLFFINYLWLSPLEVFILILLFWYYVKQVSLIAISYTLVLLVIQSIFSRFILHFRNSILQVTDQRVKIMSEIIKSMRIVKMYCWEMAFDKKIRHVRRREIIQYMYCLMFDCVQMLFSQTYINVTFLLMYGTMWWFNIRLDIRFFAVASCLLSHMRFSVVEFFNNAVKDLVHYMAAQKRIQTFLLLDESERDNRLLSRSHSELAYIEQNEPTIVKNNPTQLPKVICNLKQAQWEKSSLLQTLTGEIAIFDGKVRMHGSFCYVPQESWIFSSTIKTNILFGKAYDRNLFHRVVKATALDTDFAQLPNEENTLVGDQGVMLSGGEMVQIGTYTDLLASSTSFARLLDDIHQFEQQQSIELYQQQSIISSTCSDVDEEMLALSTNVETKRKGTVKSHVYVAYLKAGAGIIMGLFIVIILSFVREGASIFSNWWLAKWSDDESYRYRILNNCTTVQNNKNNTVWSMSNAEWNNHRNQRFYIYCVIVFILVLMTFFRAIITEFMFLNAGRVLHNKMFRRLIRCPIAFFDTNPVGRILNRFTKDVATMDDQLPVDIYDFLNVRTVVLVGMLNPWSFIPAVISLIGLLFVRYYYAPCSRDLRRLESITRS</sequence>
<evidence type="ECO:0000256" key="4">
    <source>
        <dbReference type="ARBA" id="ARBA00022692"/>
    </source>
</evidence>
<feature type="transmembrane region" description="Helical" evidence="9">
    <location>
        <begin position="366"/>
        <end position="390"/>
    </location>
</feature>
<dbReference type="Pfam" id="PF00664">
    <property type="entry name" value="ABC_membrane"/>
    <property type="match status" value="2"/>
</dbReference>
<keyword evidence="8 9" id="KW-0472">Membrane</keyword>
<feature type="domain" description="ABC transmembrane type-1" evidence="11">
    <location>
        <begin position="366"/>
        <end position="607"/>
    </location>
</feature>
<feature type="domain" description="GST C-terminal" evidence="10">
    <location>
        <begin position="1"/>
        <end position="116"/>
    </location>
</feature>
<dbReference type="InterPro" id="IPR027417">
    <property type="entry name" value="P-loop_NTPase"/>
</dbReference>
<dbReference type="InterPro" id="IPR036282">
    <property type="entry name" value="Glutathione-S-Trfase_C_sf"/>
</dbReference>
<dbReference type="Gene3D" id="1.20.1560.10">
    <property type="entry name" value="ABC transporter type 1, transmembrane domain"/>
    <property type="match status" value="2"/>
</dbReference>
<dbReference type="GO" id="GO:0005524">
    <property type="term" value="F:ATP binding"/>
    <property type="evidence" value="ECO:0007669"/>
    <property type="project" value="UniProtKB-KW"/>
</dbReference>
<dbReference type="Gene3D" id="1.20.1050.130">
    <property type="match status" value="1"/>
</dbReference>
<comment type="subcellular location">
    <subcellularLocation>
        <location evidence="1">Membrane</location>
        <topology evidence="1">Multi-pass membrane protein</topology>
    </subcellularLocation>
</comment>
<accession>A0A819AJF4</accession>
<proteinExistence type="inferred from homology"/>
<evidence type="ECO:0000313" key="13">
    <source>
        <dbReference type="Proteomes" id="UP000663823"/>
    </source>
</evidence>
<dbReference type="InterPro" id="IPR004046">
    <property type="entry name" value="GST_C"/>
</dbReference>
<evidence type="ECO:0000313" key="12">
    <source>
        <dbReference type="EMBL" id="CAF3786598.1"/>
    </source>
</evidence>
<dbReference type="InterPro" id="IPR010987">
    <property type="entry name" value="Glutathione-S-Trfase_C-like"/>
</dbReference>
<dbReference type="Proteomes" id="UP000663823">
    <property type="component" value="Unassembled WGS sequence"/>
</dbReference>
<feature type="transmembrane region" description="Helical" evidence="9">
    <location>
        <begin position="509"/>
        <end position="529"/>
    </location>
</feature>
<feature type="transmembrane region" description="Helical" evidence="9">
    <location>
        <begin position="1044"/>
        <end position="1063"/>
    </location>
</feature>
<dbReference type="CDD" id="cd18579">
    <property type="entry name" value="ABC_6TM_ABCC_D1"/>
    <property type="match status" value="1"/>
</dbReference>
<dbReference type="InterPro" id="IPR011527">
    <property type="entry name" value="ABC1_TM_dom"/>
</dbReference>
<gene>
    <name evidence="12" type="ORF">OTI717_LOCUS17474</name>
</gene>
<dbReference type="PANTHER" id="PTHR24223">
    <property type="entry name" value="ATP-BINDING CASSETTE SUB-FAMILY C"/>
    <property type="match status" value="1"/>
</dbReference>
<feature type="domain" description="ABC transmembrane type-1" evidence="11">
    <location>
        <begin position="887"/>
        <end position="1079"/>
    </location>
</feature>
<feature type="transmembrane region" description="Helical" evidence="9">
    <location>
        <begin position="872"/>
        <end position="895"/>
    </location>
</feature>
<name>A0A819AJF4_9BILA</name>
<dbReference type="InterPro" id="IPR050173">
    <property type="entry name" value="ABC_transporter_C-like"/>
</dbReference>
<dbReference type="SUPFAM" id="SSF90123">
    <property type="entry name" value="ABC transporter transmembrane region"/>
    <property type="match status" value="2"/>
</dbReference>
<evidence type="ECO:0000256" key="6">
    <source>
        <dbReference type="ARBA" id="ARBA00022840"/>
    </source>
</evidence>
<feature type="non-terminal residue" evidence="12">
    <location>
        <position position="1"/>
    </location>
</feature>
<evidence type="ECO:0000256" key="8">
    <source>
        <dbReference type="ARBA" id="ARBA00023136"/>
    </source>
</evidence>
<dbReference type="Gene3D" id="3.40.50.300">
    <property type="entry name" value="P-loop containing nucleotide triphosphate hydrolases"/>
    <property type="match status" value="1"/>
</dbReference>
<evidence type="ECO:0000256" key="9">
    <source>
        <dbReference type="SAM" id="Phobius"/>
    </source>
</evidence>
<dbReference type="GO" id="GO:0140359">
    <property type="term" value="F:ABC-type transporter activity"/>
    <property type="evidence" value="ECO:0007669"/>
    <property type="project" value="InterPro"/>
</dbReference>
<dbReference type="InterPro" id="IPR036640">
    <property type="entry name" value="ABC1_TM_sf"/>
</dbReference>
<evidence type="ECO:0000256" key="7">
    <source>
        <dbReference type="ARBA" id="ARBA00022989"/>
    </source>
</evidence>
<evidence type="ECO:0000259" key="11">
    <source>
        <dbReference type="PROSITE" id="PS50929"/>
    </source>
</evidence>
<comment type="caution">
    <text evidence="12">The sequence shown here is derived from an EMBL/GenBank/DDBJ whole genome shotgun (WGS) entry which is preliminary data.</text>
</comment>
<evidence type="ECO:0000256" key="2">
    <source>
        <dbReference type="ARBA" id="ARBA00009726"/>
    </source>
</evidence>
<keyword evidence="6" id="KW-0067">ATP-binding</keyword>
<evidence type="ECO:0000256" key="1">
    <source>
        <dbReference type="ARBA" id="ARBA00004141"/>
    </source>
</evidence>
<dbReference type="Pfam" id="PF14497">
    <property type="entry name" value="GST_C_3"/>
    <property type="match status" value="1"/>
</dbReference>
<dbReference type="GO" id="GO:0016020">
    <property type="term" value="C:membrane"/>
    <property type="evidence" value="ECO:0007669"/>
    <property type="project" value="UniProtKB-SubCell"/>
</dbReference>
<keyword evidence="4 9" id="KW-0812">Transmembrane</keyword>
<reference evidence="12" key="1">
    <citation type="submission" date="2021-02" db="EMBL/GenBank/DDBJ databases">
        <authorList>
            <person name="Nowell W R."/>
        </authorList>
    </citation>
    <scope>NUCLEOTIDE SEQUENCE</scope>
</reference>
<protein>
    <submittedName>
        <fullName evidence="12">Uncharacterized protein</fullName>
    </submittedName>
</protein>
<dbReference type="InterPro" id="IPR044746">
    <property type="entry name" value="ABCC_6TM_D1"/>
</dbReference>
<dbReference type="SUPFAM" id="SSF47616">
    <property type="entry name" value="GST C-terminal domain-like"/>
    <property type="match status" value="1"/>
</dbReference>
<dbReference type="EMBL" id="CAJOAX010002308">
    <property type="protein sequence ID" value="CAF3786598.1"/>
    <property type="molecule type" value="Genomic_DNA"/>
</dbReference>
<dbReference type="PROSITE" id="PS50405">
    <property type="entry name" value="GST_CTER"/>
    <property type="match status" value="1"/>
</dbReference>
<dbReference type="CDD" id="cd03192">
    <property type="entry name" value="GST_C_Sigma_like"/>
    <property type="match status" value="1"/>
</dbReference>
<feature type="transmembrane region" description="Helical" evidence="9">
    <location>
        <begin position="484"/>
        <end position="503"/>
    </location>
</feature>
<dbReference type="PROSITE" id="PS50929">
    <property type="entry name" value="ABC_TM1F"/>
    <property type="match status" value="2"/>
</dbReference>
<evidence type="ECO:0000259" key="10">
    <source>
        <dbReference type="PROSITE" id="PS50405"/>
    </source>
</evidence>
<keyword evidence="7 9" id="KW-1133">Transmembrane helix</keyword>
<feature type="transmembrane region" description="Helical" evidence="9">
    <location>
        <begin position="951"/>
        <end position="971"/>
    </location>
</feature>
<feature type="transmembrane region" description="Helical" evidence="9">
    <location>
        <begin position="402"/>
        <end position="427"/>
    </location>
</feature>
<comment type="similarity">
    <text evidence="2">Belongs to the ABC transporter superfamily. ABCC family. Conjugate transporter (TC 3.A.1.208) subfamily.</text>
</comment>
<evidence type="ECO:0000256" key="3">
    <source>
        <dbReference type="ARBA" id="ARBA00022448"/>
    </source>
</evidence>
<evidence type="ECO:0000256" key="5">
    <source>
        <dbReference type="ARBA" id="ARBA00022741"/>
    </source>
</evidence>
<keyword evidence="5" id="KW-0547">Nucleotide-binding</keyword>
<dbReference type="PANTHER" id="PTHR24223:SF456">
    <property type="entry name" value="MULTIDRUG RESISTANCE-ASSOCIATED PROTEIN LETHAL(2)03659"/>
    <property type="match status" value="1"/>
</dbReference>
<organism evidence="12 13">
    <name type="scientific">Rotaria sordida</name>
    <dbReference type="NCBI Taxonomy" id="392033"/>
    <lineage>
        <taxon>Eukaryota</taxon>
        <taxon>Metazoa</taxon>
        <taxon>Spiralia</taxon>
        <taxon>Gnathifera</taxon>
        <taxon>Rotifera</taxon>
        <taxon>Eurotatoria</taxon>
        <taxon>Bdelloidea</taxon>
        <taxon>Philodinida</taxon>
        <taxon>Philodinidae</taxon>
        <taxon>Rotaria</taxon>
    </lineage>
</organism>